<dbReference type="InterPro" id="IPR035906">
    <property type="entry name" value="MetI-like_sf"/>
</dbReference>
<reference evidence="9" key="1">
    <citation type="submission" date="2019-09" db="EMBL/GenBank/DDBJ databases">
        <title>Characterisation of the sponge microbiome using genome-centric metagenomics.</title>
        <authorList>
            <person name="Engelberts J.P."/>
            <person name="Robbins S.J."/>
            <person name="De Goeij J.M."/>
            <person name="Aranda M."/>
            <person name="Bell S.C."/>
            <person name="Webster N.S."/>
        </authorList>
    </citation>
    <scope>NUCLEOTIDE SEQUENCE</scope>
    <source>
        <strain evidence="9">SB0662_bin_9</strain>
    </source>
</reference>
<evidence type="ECO:0000256" key="3">
    <source>
        <dbReference type="ARBA" id="ARBA00022475"/>
    </source>
</evidence>
<evidence type="ECO:0000256" key="6">
    <source>
        <dbReference type="ARBA" id="ARBA00023136"/>
    </source>
</evidence>
<keyword evidence="6 7" id="KW-0472">Membrane</keyword>
<dbReference type="SUPFAM" id="SSF161098">
    <property type="entry name" value="MetI-like"/>
    <property type="match status" value="1"/>
</dbReference>
<dbReference type="Pfam" id="PF00528">
    <property type="entry name" value="BPD_transp_1"/>
    <property type="match status" value="1"/>
</dbReference>
<name>A0A6B1DUN4_9CHLR</name>
<evidence type="ECO:0000256" key="4">
    <source>
        <dbReference type="ARBA" id="ARBA00022692"/>
    </source>
</evidence>
<sequence>MVARLKLVMGAQGRLTVGRVLLWIIGLWLAYMWILPFVWMVSTSFKLPGEVMTQTIEWIPRTWTLDNYRVVFQKPIVRWLWNSMVVTTSITLASIMLGAAAGYALARMNFPGRNVFFMMLLLSLMIPTEMTIVPRFIAFLRLRATDSYAALILPPIAEVFSVYLFRQFFLSLPRELEEAAAMDGASRFRIFRVIALPLARATTIAAAVLLFTTNWNAFLWPLLITFSEEMKTLPIGMAAFAPVTMNRTQIESYAPGMAAMTILGVPSLIVFLFLQRYFMEGVISTGIKG</sequence>
<feature type="transmembrane region" description="Helical" evidence="7">
    <location>
        <begin position="253"/>
        <end position="274"/>
    </location>
</feature>
<evidence type="ECO:0000256" key="5">
    <source>
        <dbReference type="ARBA" id="ARBA00022989"/>
    </source>
</evidence>
<feature type="transmembrane region" description="Helical" evidence="7">
    <location>
        <begin position="20"/>
        <end position="42"/>
    </location>
</feature>
<evidence type="ECO:0000259" key="8">
    <source>
        <dbReference type="PROSITE" id="PS50928"/>
    </source>
</evidence>
<dbReference type="PROSITE" id="PS50928">
    <property type="entry name" value="ABC_TM1"/>
    <property type="match status" value="1"/>
</dbReference>
<dbReference type="InterPro" id="IPR000515">
    <property type="entry name" value="MetI-like"/>
</dbReference>
<dbReference type="EMBL" id="VXPY01000066">
    <property type="protein sequence ID" value="MYD90515.1"/>
    <property type="molecule type" value="Genomic_DNA"/>
</dbReference>
<gene>
    <name evidence="9" type="ORF">F4Y08_09310</name>
</gene>
<keyword evidence="3" id="KW-1003">Cell membrane</keyword>
<dbReference type="PANTHER" id="PTHR43744">
    <property type="entry name" value="ABC TRANSPORTER PERMEASE PROTEIN MG189-RELATED-RELATED"/>
    <property type="match status" value="1"/>
</dbReference>
<evidence type="ECO:0000313" key="9">
    <source>
        <dbReference type="EMBL" id="MYD90515.1"/>
    </source>
</evidence>
<dbReference type="Gene3D" id="1.10.3720.10">
    <property type="entry name" value="MetI-like"/>
    <property type="match status" value="1"/>
</dbReference>
<evidence type="ECO:0000256" key="2">
    <source>
        <dbReference type="ARBA" id="ARBA00022448"/>
    </source>
</evidence>
<keyword evidence="5 7" id="KW-1133">Transmembrane helix</keyword>
<proteinExistence type="inferred from homology"/>
<protein>
    <submittedName>
        <fullName evidence="9">Carbohydrate ABC transporter permease</fullName>
    </submittedName>
</protein>
<dbReference type="AlphaFoldDB" id="A0A6B1DUN4"/>
<feature type="transmembrane region" description="Helical" evidence="7">
    <location>
        <begin position="79"/>
        <end position="103"/>
    </location>
</feature>
<keyword evidence="2 7" id="KW-0813">Transport</keyword>
<dbReference type="PANTHER" id="PTHR43744:SF12">
    <property type="entry name" value="ABC TRANSPORTER PERMEASE PROTEIN MG189-RELATED"/>
    <property type="match status" value="1"/>
</dbReference>
<organism evidence="9">
    <name type="scientific">Caldilineaceae bacterium SB0662_bin_9</name>
    <dbReference type="NCBI Taxonomy" id="2605258"/>
    <lineage>
        <taxon>Bacteria</taxon>
        <taxon>Bacillati</taxon>
        <taxon>Chloroflexota</taxon>
        <taxon>Caldilineae</taxon>
        <taxon>Caldilineales</taxon>
        <taxon>Caldilineaceae</taxon>
    </lineage>
</organism>
<accession>A0A6B1DUN4</accession>
<feature type="transmembrane region" description="Helical" evidence="7">
    <location>
        <begin position="190"/>
        <end position="211"/>
    </location>
</feature>
<keyword evidence="4 7" id="KW-0812">Transmembrane</keyword>
<feature type="domain" description="ABC transmembrane type-1" evidence="8">
    <location>
        <begin position="80"/>
        <end position="274"/>
    </location>
</feature>
<evidence type="ECO:0000256" key="1">
    <source>
        <dbReference type="ARBA" id="ARBA00004651"/>
    </source>
</evidence>
<comment type="subcellular location">
    <subcellularLocation>
        <location evidence="1 7">Cell membrane</location>
        <topology evidence="1 7">Multi-pass membrane protein</topology>
    </subcellularLocation>
</comment>
<feature type="transmembrane region" description="Helical" evidence="7">
    <location>
        <begin position="149"/>
        <end position="169"/>
    </location>
</feature>
<dbReference type="GO" id="GO:0055085">
    <property type="term" value="P:transmembrane transport"/>
    <property type="evidence" value="ECO:0007669"/>
    <property type="project" value="InterPro"/>
</dbReference>
<comment type="caution">
    <text evidence="9">The sequence shown here is derived from an EMBL/GenBank/DDBJ whole genome shotgun (WGS) entry which is preliminary data.</text>
</comment>
<dbReference type="GO" id="GO:0005886">
    <property type="term" value="C:plasma membrane"/>
    <property type="evidence" value="ECO:0007669"/>
    <property type="project" value="UniProtKB-SubCell"/>
</dbReference>
<comment type="similarity">
    <text evidence="7">Belongs to the binding-protein-dependent transport system permease family.</text>
</comment>
<dbReference type="CDD" id="cd06261">
    <property type="entry name" value="TM_PBP2"/>
    <property type="match status" value="1"/>
</dbReference>
<feature type="transmembrane region" description="Helical" evidence="7">
    <location>
        <begin position="115"/>
        <end position="137"/>
    </location>
</feature>
<evidence type="ECO:0000256" key="7">
    <source>
        <dbReference type="RuleBase" id="RU363032"/>
    </source>
</evidence>